<keyword evidence="5" id="KW-1185">Reference proteome</keyword>
<dbReference type="SUPFAM" id="SSF53335">
    <property type="entry name" value="S-adenosyl-L-methionine-dependent methyltransferases"/>
    <property type="match status" value="1"/>
</dbReference>
<dbReference type="InterPro" id="IPR013216">
    <property type="entry name" value="Methyltransf_11"/>
</dbReference>
<keyword evidence="2" id="KW-0808">Transferase</keyword>
<organism evidence="4 5">
    <name type="scientific">Candidatus Lokiarchaeum ossiferum</name>
    <dbReference type="NCBI Taxonomy" id="2951803"/>
    <lineage>
        <taxon>Archaea</taxon>
        <taxon>Promethearchaeati</taxon>
        <taxon>Promethearchaeota</taxon>
        <taxon>Promethearchaeia</taxon>
        <taxon>Promethearchaeales</taxon>
        <taxon>Promethearchaeaceae</taxon>
        <taxon>Candidatus Lokiarchaeum</taxon>
    </lineage>
</organism>
<evidence type="ECO:0000256" key="1">
    <source>
        <dbReference type="ARBA" id="ARBA00022603"/>
    </source>
</evidence>
<dbReference type="InterPro" id="IPR051422">
    <property type="entry name" value="AlkB_tRNA_MeTrf/Diox"/>
</dbReference>
<reference evidence="4" key="1">
    <citation type="submission" date="2022-09" db="EMBL/GenBank/DDBJ databases">
        <title>Actin cytoskeleton and complex cell architecture in an #Asgard archaeon.</title>
        <authorList>
            <person name="Ponce Toledo R.I."/>
            <person name="Schleper C."/>
            <person name="Rodrigues Oliveira T."/>
            <person name="Wollweber F."/>
            <person name="Xu J."/>
            <person name="Rittmann S."/>
            <person name="Klingl A."/>
            <person name="Pilhofer M."/>
        </authorList>
    </citation>
    <scope>NUCLEOTIDE SEQUENCE</scope>
    <source>
        <strain evidence="4">B-35</strain>
    </source>
</reference>
<gene>
    <name evidence="4" type="ORF">NEF87_004646</name>
</gene>
<evidence type="ECO:0000256" key="2">
    <source>
        <dbReference type="ARBA" id="ARBA00022679"/>
    </source>
</evidence>
<feature type="domain" description="Methyltransferase type 11" evidence="3">
    <location>
        <begin position="48"/>
        <end position="137"/>
    </location>
</feature>
<accession>A0ABY6I0M2</accession>
<dbReference type="PANTHER" id="PTHR13069">
    <property type="entry name" value="ALKYLATED DNA REPAIR PROTEIN ALKB HOMOLOG 8"/>
    <property type="match status" value="1"/>
</dbReference>
<dbReference type="Gene3D" id="3.40.50.150">
    <property type="entry name" value="Vaccinia Virus protein VP39"/>
    <property type="match status" value="1"/>
</dbReference>
<protein>
    <recommendedName>
        <fullName evidence="3">Methyltransferase type 11 domain-containing protein</fullName>
    </recommendedName>
</protein>
<keyword evidence="1" id="KW-0489">Methyltransferase</keyword>
<dbReference type="PANTHER" id="PTHR13069:SF21">
    <property type="entry name" value="ALKYLATED DNA REPAIR PROTEIN ALKB HOMOLOG 8"/>
    <property type="match status" value="1"/>
</dbReference>
<sequence>MFDKIASDWARKRQKPWKPLVILLDKCVPIWHQNFYHSIARNHCLFIDLGAGSGRHSNYFLQFCSRLIDLDQSREMLQKNSTNSLKIQAHMDNLPFREQKFDGICSIAALHHVKGISNRKKVIDEINRIGLPNSLVCITVWRFYQKRFLDAFISQLKMAMNGDLDHEIGDIMIPWTISQKGQNLTIKRFYHLYRSTEFSQLVRKFYRLQKGVMGNNNQKTNFYFIGIIPQ</sequence>
<evidence type="ECO:0000313" key="4">
    <source>
        <dbReference type="EMBL" id="UYP48361.1"/>
    </source>
</evidence>
<dbReference type="InterPro" id="IPR029063">
    <property type="entry name" value="SAM-dependent_MTases_sf"/>
</dbReference>
<dbReference type="CDD" id="cd02440">
    <property type="entry name" value="AdoMet_MTases"/>
    <property type="match status" value="1"/>
</dbReference>
<dbReference type="Proteomes" id="UP001208689">
    <property type="component" value="Chromosome"/>
</dbReference>
<evidence type="ECO:0000313" key="5">
    <source>
        <dbReference type="Proteomes" id="UP001208689"/>
    </source>
</evidence>
<name>A0ABY6I0M2_9ARCH</name>
<evidence type="ECO:0000259" key="3">
    <source>
        <dbReference type="Pfam" id="PF08241"/>
    </source>
</evidence>
<proteinExistence type="predicted"/>
<dbReference type="EMBL" id="CP104013">
    <property type="protein sequence ID" value="UYP48361.1"/>
    <property type="molecule type" value="Genomic_DNA"/>
</dbReference>
<dbReference type="Pfam" id="PF08241">
    <property type="entry name" value="Methyltransf_11"/>
    <property type="match status" value="1"/>
</dbReference>